<reference evidence="1" key="1">
    <citation type="submission" date="2021-06" db="EMBL/GenBank/DDBJ databases">
        <authorList>
            <person name="Kallberg Y."/>
            <person name="Tangrot J."/>
            <person name="Rosling A."/>
        </authorList>
    </citation>
    <scope>NUCLEOTIDE SEQUENCE</scope>
    <source>
        <strain evidence="1">MA453B</strain>
    </source>
</reference>
<dbReference type="AlphaFoldDB" id="A0A9N9N961"/>
<keyword evidence="2" id="KW-1185">Reference proteome</keyword>
<feature type="non-terminal residue" evidence="1">
    <location>
        <position position="88"/>
    </location>
</feature>
<dbReference type="Proteomes" id="UP000789405">
    <property type="component" value="Unassembled WGS sequence"/>
</dbReference>
<evidence type="ECO:0000313" key="2">
    <source>
        <dbReference type="Proteomes" id="UP000789405"/>
    </source>
</evidence>
<protein>
    <submittedName>
        <fullName evidence="1">495_t:CDS:1</fullName>
    </submittedName>
</protein>
<accession>A0A9N9N961</accession>
<name>A0A9N9N961_9GLOM</name>
<evidence type="ECO:0000313" key="1">
    <source>
        <dbReference type="EMBL" id="CAG8712692.1"/>
    </source>
</evidence>
<comment type="caution">
    <text evidence="1">The sequence shown here is derived from an EMBL/GenBank/DDBJ whole genome shotgun (WGS) entry which is preliminary data.</text>
</comment>
<dbReference type="EMBL" id="CAJVPY010009824">
    <property type="protein sequence ID" value="CAG8712692.1"/>
    <property type="molecule type" value="Genomic_DNA"/>
</dbReference>
<organism evidence="1 2">
    <name type="scientific">Dentiscutata erythropus</name>
    <dbReference type="NCBI Taxonomy" id="1348616"/>
    <lineage>
        <taxon>Eukaryota</taxon>
        <taxon>Fungi</taxon>
        <taxon>Fungi incertae sedis</taxon>
        <taxon>Mucoromycota</taxon>
        <taxon>Glomeromycotina</taxon>
        <taxon>Glomeromycetes</taxon>
        <taxon>Diversisporales</taxon>
        <taxon>Gigasporaceae</taxon>
        <taxon>Dentiscutata</taxon>
    </lineage>
</organism>
<proteinExistence type="predicted"/>
<sequence length="88" mass="10229">MGFESSTPELVEDLLNRAKILMDNSICISYSNVERRHKGFLWILLSRWGCPPYPASNELLAAFFAWLELFKRVVEMPTCLMAIAREYK</sequence>
<gene>
    <name evidence="1" type="ORF">DERYTH_LOCUS13709</name>
</gene>